<dbReference type="Pfam" id="PF02037">
    <property type="entry name" value="SAP"/>
    <property type="match status" value="1"/>
</dbReference>
<dbReference type="InterPro" id="IPR003034">
    <property type="entry name" value="SAP_dom"/>
</dbReference>
<name>A0A139HNW1_9PEZI</name>
<feature type="compositionally biased region" description="Polar residues" evidence="1">
    <location>
        <begin position="101"/>
        <end position="117"/>
    </location>
</feature>
<evidence type="ECO:0000256" key="1">
    <source>
        <dbReference type="SAM" id="MobiDB-lite"/>
    </source>
</evidence>
<dbReference type="Proteomes" id="UP000070133">
    <property type="component" value="Unassembled WGS sequence"/>
</dbReference>
<reference evidence="3 4" key="1">
    <citation type="submission" date="2015-07" db="EMBL/GenBank/DDBJ databases">
        <title>Comparative genomics of the Sigatoka disease complex on banana suggests a link between parallel evolutionary changes in Pseudocercospora fijiensis and Pseudocercospora eumusae and increased virulence on the banana host.</title>
        <authorList>
            <person name="Chang T.-C."/>
            <person name="Salvucci A."/>
            <person name="Crous P.W."/>
            <person name="Stergiopoulos I."/>
        </authorList>
    </citation>
    <scope>NUCLEOTIDE SEQUENCE [LARGE SCALE GENOMIC DNA]</scope>
    <source>
        <strain evidence="3 4">CBS 114824</strain>
    </source>
</reference>
<dbReference type="OrthoDB" id="3993201at2759"/>
<comment type="caution">
    <text evidence="3">The sequence shown here is derived from an EMBL/GenBank/DDBJ whole genome shotgun (WGS) entry which is preliminary data.</text>
</comment>
<dbReference type="EMBL" id="LFZN01000023">
    <property type="protein sequence ID" value="KXT04161.1"/>
    <property type="molecule type" value="Genomic_DNA"/>
</dbReference>
<dbReference type="InterPro" id="IPR036361">
    <property type="entry name" value="SAP_dom_sf"/>
</dbReference>
<dbReference type="Gene3D" id="1.10.720.30">
    <property type="entry name" value="SAP domain"/>
    <property type="match status" value="1"/>
</dbReference>
<gene>
    <name evidence="3" type="ORF">AC578_69</name>
</gene>
<accession>A0A139HNW1</accession>
<keyword evidence="4" id="KW-1185">Reference proteome</keyword>
<feature type="domain" description="SAP" evidence="2">
    <location>
        <begin position="52"/>
        <end position="77"/>
    </location>
</feature>
<feature type="region of interest" description="Disordered" evidence="1">
    <location>
        <begin position="89"/>
        <end position="117"/>
    </location>
</feature>
<evidence type="ECO:0000259" key="2">
    <source>
        <dbReference type="Pfam" id="PF02037"/>
    </source>
</evidence>
<proteinExistence type="predicted"/>
<protein>
    <recommendedName>
        <fullName evidence="2">SAP domain-containing protein</fullName>
    </recommendedName>
</protein>
<sequence length="248" mass="27275">MAAPRATQFIALRNLSRGSQQLRHLHMTGPATYASPLLHKERPVLNLPRDIAGLRAECKRRNINASGAKSDLIARLNADELAHSRAFSTAISKAERPTAEPESTSKPSVRHFNTSRALKANNDSSTIDFAYLPDVVSPDNIDVYSQVRVPIIPTLDSRTSEHATFSPEVETVVMKPQINTMSADAVYMPLSEATDGHAMNIDFHAMADRVSANLRKMTVPVEQQAGIMKQIWNDMVDDMMGQKKGIAA</sequence>
<organism evidence="3 4">
    <name type="scientific">Pseudocercospora eumusae</name>
    <dbReference type="NCBI Taxonomy" id="321146"/>
    <lineage>
        <taxon>Eukaryota</taxon>
        <taxon>Fungi</taxon>
        <taxon>Dikarya</taxon>
        <taxon>Ascomycota</taxon>
        <taxon>Pezizomycotina</taxon>
        <taxon>Dothideomycetes</taxon>
        <taxon>Dothideomycetidae</taxon>
        <taxon>Mycosphaerellales</taxon>
        <taxon>Mycosphaerellaceae</taxon>
        <taxon>Pseudocercospora</taxon>
    </lineage>
</organism>
<evidence type="ECO:0000313" key="3">
    <source>
        <dbReference type="EMBL" id="KXT04161.1"/>
    </source>
</evidence>
<dbReference type="AlphaFoldDB" id="A0A139HNW1"/>
<evidence type="ECO:0000313" key="4">
    <source>
        <dbReference type="Proteomes" id="UP000070133"/>
    </source>
</evidence>